<dbReference type="EMBL" id="ML979132">
    <property type="protein sequence ID" value="KAF1921498.1"/>
    <property type="molecule type" value="Genomic_DNA"/>
</dbReference>
<evidence type="ECO:0000313" key="3">
    <source>
        <dbReference type="Proteomes" id="UP000800096"/>
    </source>
</evidence>
<name>A0A6A5R2W7_AMPQU</name>
<sequence length="72" mass="8006">MRRHAKPGARTARRGATTSSLSCLQATSPPRPPPSPVHHTFPFPSPQLPPQRRRHPEKTPLVGKTHACCIRR</sequence>
<organism evidence="2 3">
    <name type="scientific">Ampelomyces quisqualis</name>
    <name type="common">Powdery mildew agent</name>
    <dbReference type="NCBI Taxonomy" id="50730"/>
    <lineage>
        <taxon>Eukaryota</taxon>
        <taxon>Fungi</taxon>
        <taxon>Dikarya</taxon>
        <taxon>Ascomycota</taxon>
        <taxon>Pezizomycotina</taxon>
        <taxon>Dothideomycetes</taxon>
        <taxon>Pleosporomycetidae</taxon>
        <taxon>Pleosporales</taxon>
        <taxon>Pleosporineae</taxon>
        <taxon>Phaeosphaeriaceae</taxon>
        <taxon>Ampelomyces</taxon>
    </lineage>
</organism>
<evidence type="ECO:0000313" key="2">
    <source>
        <dbReference type="EMBL" id="KAF1921498.1"/>
    </source>
</evidence>
<accession>A0A6A5R2W7</accession>
<protein>
    <submittedName>
        <fullName evidence="2">Uncharacterized protein</fullName>
    </submittedName>
</protein>
<reference evidence="2" key="1">
    <citation type="journal article" date="2020" name="Stud. Mycol.">
        <title>101 Dothideomycetes genomes: a test case for predicting lifestyles and emergence of pathogens.</title>
        <authorList>
            <person name="Haridas S."/>
            <person name="Albert R."/>
            <person name="Binder M."/>
            <person name="Bloem J."/>
            <person name="Labutti K."/>
            <person name="Salamov A."/>
            <person name="Andreopoulos B."/>
            <person name="Baker S."/>
            <person name="Barry K."/>
            <person name="Bills G."/>
            <person name="Bluhm B."/>
            <person name="Cannon C."/>
            <person name="Castanera R."/>
            <person name="Culley D."/>
            <person name="Daum C."/>
            <person name="Ezra D."/>
            <person name="Gonzalez J."/>
            <person name="Henrissat B."/>
            <person name="Kuo A."/>
            <person name="Liang C."/>
            <person name="Lipzen A."/>
            <person name="Lutzoni F."/>
            <person name="Magnuson J."/>
            <person name="Mondo S."/>
            <person name="Nolan M."/>
            <person name="Ohm R."/>
            <person name="Pangilinan J."/>
            <person name="Park H.-J."/>
            <person name="Ramirez L."/>
            <person name="Alfaro M."/>
            <person name="Sun H."/>
            <person name="Tritt A."/>
            <person name="Yoshinaga Y."/>
            <person name="Zwiers L.-H."/>
            <person name="Turgeon B."/>
            <person name="Goodwin S."/>
            <person name="Spatafora J."/>
            <person name="Crous P."/>
            <person name="Grigoriev I."/>
        </authorList>
    </citation>
    <scope>NUCLEOTIDE SEQUENCE</scope>
    <source>
        <strain evidence="2">HMLAC05119</strain>
    </source>
</reference>
<feature type="region of interest" description="Disordered" evidence="1">
    <location>
        <begin position="1"/>
        <end position="72"/>
    </location>
</feature>
<keyword evidence="3" id="KW-1185">Reference proteome</keyword>
<gene>
    <name evidence="2" type="ORF">BDU57DRAFT_510343</name>
</gene>
<dbReference type="AlphaFoldDB" id="A0A6A5R2W7"/>
<feature type="compositionally biased region" description="Basic residues" evidence="1">
    <location>
        <begin position="1"/>
        <end position="13"/>
    </location>
</feature>
<proteinExistence type="predicted"/>
<evidence type="ECO:0000256" key="1">
    <source>
        <dbReference type="SAM" id="MobiDB-lite"/>
    </source>
</evidence>
<feature type="compositionally biased region" description="Polar residues" evidence="1">
    <location>
        <begin position="16"/>
        <end position="26"/>
    </location>
</feature>
<dbReference type="Proteomes" id="UP000800096">
    <property type="component" value="Unassembled WGS sequence"/>
</dbReference>